<dbReference type="HOGENOM" id="CLU_2298230_0_0_1"/>
<dbReference type="AlphaFoldDB" id="A0A059F0Z7"/>
<gene>
    <name evidence="1" type="ORF">H312_01728</name>
</gene>
<evidence type="ECO:0000313" key="1">
    <source>
        <dbReference type="EMBL" id="KCZ80845.1"/>
    </source>
</evidence>
<dbReference type="VEuPathDB" id="MicrosporidiaDB:H312_01728"/>
<proteinExistence type="predicted"/>
<dbReference type="Proteomes" id="UP000030655">
    <property type="component" value="Unassembled WGS sequence"/>
</dbReference>
<accession>A0A059F0Z7</accession>
<name>A0A059F0Z7_9MICR</name>
<reference evidence="2" key="1">
    <citation type="submission" date="2013-02" db="EMBL/GenBank/DDBJ databases">
        <authorList>
            <consortium name="The Broad Institute Genome Sequencing Platform"/>
            <person name="Cuomo C."/>
            <person name="Becnel J."/>
            <person name="Sanscrainte N."/>
            <person name="Walker B."/>
            <person name="Young S.K."/>
            <person name="Zeng Q."/>
            <person name="Gargeya S."/>
            <person name="Fitzgerald M."/>
            <person name="Haas B."/>
            <person name="Abouelleil A."/>
            <person name="Alvarado L."/>
            <person name="Arachchi H.M."/>
            <person name="Berlin A.M."/>
            <person name="Chapman S.B."/>
            <person name="Dewar J."/>
            <person name="Goldberg J."/>
            <person name="Griggs A."/>
            <person name="Gujja S."/>
            <person name="Hansen M."/>
            <person name="Howarth C."/>
            <person name="Imamovic A."/>
            <person name="Larimer J."/>
            <person name="McCowan C."/>
            <person name="Murphy C."/>
            <person name="Neiman D."/>
            <person name="Pearson M."/>
            <person name="Priest M."/>
            <person name="Roberts A."/>
            <person name="Saif S."/>
            <person name="Shea T."/>
            <person name="Sisk P."/>
            <person name="Sykes S."/>
            <person name="Wortman J."/>
            <person name="Nusbaum C."/>
            <person name="Birren B."/>
        </authorList>
    </citation>
    <scope>NUCLEOTIDE SEQUENCE [LARGE SCALE GENOMIC DNA]</scope>
    <source>
        <strain evidence="2">PRA339</strain>
    </source>
</reference>
<reference evidence="1 2" key="2">
    <citation type="submission" date="2014-03" db="EMBL/GenBank/DDBJ databases">
        <title>The Genome Sequence of Anncaliia algerae insect isolate PRA339.</title>
        <authorList>
            <consortium name="The Broad Institute Genome Sequencing Platform"/>
            <consortium name="The Broad Institute Genome Sequencing Center for Infectious Disease"/>
            <person name="Cuomo C."/>
            <person name="Becnel J."/>
            <person name="Sanscrainte N."/>
            <person name="Walker B."/>
            <person name="Young S.K."/>
            <person name="Zeng Q."/>
            <person name="Gargeya S."/>
            <person name="Fitzgerald M."/>
            <person name="Haas B."/>
            <person name="Abouelleil A."/>
            <person name="Alvarado L."/>
            <person name="Arachchi H.M."/>
            <person name="Berlin A.M."/>
            <person name="Chapman S.B."/>
            <person name="Dewar J."/>
            <person name="Goldberg J."/>
            <person name="Griggs A."/>
            <person name="Gujja S."/>
            <person name="Hansen M."/>
            <person name="Howarth C."/>
            <person name="Imamovic A."/>
            <person name="Larimer J."/>
            <person name="McCowan C."/>
            <person name="Murphy C."/>
            <person name="Neiman D."/>
            <person name="Pearson M."/>
            <person name="Priest M."/>
            <person name="Roberts A."/>
            <person name="Saif S."/>
            <person name="Shea T."/>
            <person name="Sisk P."/>
            <person name="Sykes S."/>
            <person name="Wortman J."/>
            <person name="Nusbaum C."/>
            <person name="Birren B."/>
        </authorList>
    </citation>
    <scope>NUCLEOTIDE SEQUENCE [LARGE SCALE GENOMIC DNA]</scope>
    <source>
        <strain evidence="1 2">PRA339</strain>
    </source>
</reference>
<feature type="non-terminal residue" evidence="1">
    <location>
        <position position="101"/>
    </location>
</feature>
<evidence type="ECO:0000313" key="2">
    <source>
        <dbReference type="Proteomes" id="UP000030655"/>
    </source>
</evidence>
<keyword evidence="2" id="KW-1185">Reference proteome</keyword>
<protein>
    <submittedName>
        <fullName evidence="1">Uncharacterized protein</fullName>
    </submittedName>
</protein>
<organism evidence="1 2">
    <name type="scientific">Anncaliia algerae PRA339</name>
    <dbReference type="NCBI Taxonomy" id="1288291"/>
    <lineage>
        <taxon>Eukaryota</taxon>
        <taxon>Fungi</taxon>
        <taxon>Fungi incertae sedis</taxon>
        <taxon>Microsporidia</taxon>
        <taxon>Tubulinosematoidea</taxon>
        <taxon>Tubulinosematidae</taxon>
        <taxon>Anncaliia</taxon>
    </lineage>
</organism>
<sequence>MIEIENSDKSVEIEFKIVKEFTEEIIIGIDGIDMLEIKILDSNMNVLRGNIIKKYKKESVYYIEEQKENINKSQISEFIKVDEKENYATEIKAIVAKYKEK</sequence>
<dbReference type="EMBL" id="KK365160">
    <property type="protein sequence ID" value="KCZ80845.1"/>
    <property type="molecule type" value="Genomic_DNA"/>
</dbReference>